<feature type="compositionally biased region" description="Low complexity" evidence="1">
    <location>
        <begin position="90"/>
        <end position="99"/>
    </location>
</feature>
<reference evidence="3 4" key="1">
    <citation type="journal article" date="2021" name="Microbiol. Resour. Announc.">
        <title>Draft Genome Sequence of Coralloluteibacterium stylophorae LMG 29479T.</title>
        <authorList>
            <person name="Karlyshev A.V."/>
            <person name="Kudryashova E.B."/>
            <person name="Ariskina E.V."/>
            <person name="Conroy A.P."/>
            <person name="Abidueva E.Y."/>
        </authorList>
    </citation>
    <scope>NUCLEOTIDE SEQUENCE [LARGE SCALE GENOMIC DNA]</scope>
    <source>
        <strain evidence="3 4">LMG 29479</strain>
    </source>
</reference>
<reference evidence="2" key="2">
    <citation type="submission" date="2021-04" db="EMBL/GenBank/DDBJ databases">
        <authorList>
            <person name="Karlyshev A.V."/>
        </authorList>
    </citation>
    <scope>NUCLEOTIDE SEQUENCE</scope>
    <source>
        <strain evidence="2">LMG 29479</strain>
    </source>
</reference>
<dbReference type="EMBL" id="JAGQFT010000065">
    <property type="protein sequence ID" value="MBR0562638.1"/>
    <property type="molecule type" value="Genomic_DNA"/>
</dbReference>
<evidence type="ECO:0000256" key="1">
    <source>
        <dbReference type="SAM" id="MobiDB-lite"/>
    </source>
</evidence>
<keyword evidence="4" id="KW-1185">Reference proteome</keyword>
<dbReference type="CDD" id="cd07178">
    <property type="entry name" value="terB_like_YebE"/>
    <property type="match status" value="1"/>
</dbReference>
<feature type="compositionally biased region" description="Low complexity" evidence="1">
    <location>
        <begin position="71"/>
        <end position="81"/>
    </location>
</feature>
<evidence type="ECO:0000313" key="3">
    <source>
        <dbReference type="EMBL" id="MBS7456110.1"/>
    </source>
</evidence>
<dbReference type="Pfam" id="PF04391">
    <property type="entry name" value="DUF533"/>
    <property type="match status" value="1"/>
</dbReference>
<name>A0A8J7VVT3_9GAMM</name>
<dbReference type="AlphaFoldDB" id="A0A8J7VVT3"/>
<accession>A0A8J7VVT3</accession>
<evidence type="ECO:0000313" key="4">
    <source>
        <dbReference type="Proteomes" id="UP000675747"/>
    </source>
</evidence>
<protein>
    <submittedName>
        <fullName evidence="2">DUF533 domain-containing protein</fullName>
    </submittedName>
</protein>
<dbReference type="Proteomes" id="UP000675747">
    <property type="component" value="Unassembled WGS sequence"/>
</dbReference>
<evidence type="ECO:0000313" key="2">
    <source>
        <dbReference type="EMBL" id="MBR0562638.1"/>
    </source>
</evidence>
<organism evidence="2">
    <name type="scientific">Coralloluteibacterium stylophorae</name>
    <dbReference type="NCBI Taxonomy" id="1776034"/>
    <lineage>
        <taxon>Bacteria</taxon>
        <taxon>Pseudomonadati</taxon>
        <taxon>Pseudomonadota</taxon>
        <taxon>Gammaproteobacteria</taxon>
        <taxon>Lysobacterales</taxon>
        <taxon>Lysobacteraceae</taxon>
        <taxon>Coralloluteibacterium</taxon>
    </lineage>
</organism>
<dbReference type="InterPro" id="IPR007486">
    <property type="entry name" value="YebE"/>
</dbReference>
<proteinExistence type="predicted"/>
<feature type="region of interest" description="Disordered" evidence="1">
    <location>
        <begin position="70"/>
        <end position="99"/>
    </location>
</feature>
<dbReference type="Gene3D" id="1.10.3680.10">
    <property type="entry name" value="TerB-like"/>
    <property type="match status" value="1"/>
</dbReference>
<gene>
    <name evidence="3" type="ORF">KB893_003040</name>
    <name evidence="2" type="ORF">KB893_08925</name>
</gene>
<comment type="caution">
    <text evidence="2">The sequence shown here is derived from an EMBL/GenBank/DDBJ whole genome shotgun (WGS) entry which is preliminary data.</text>
</comment>
<dbReference type="EMBL" id="JAGQFT020000002">
    <property type="protein sequence ID" value="MBS7456110.1"/>
    <property type="molecule type" value="Genomic_DNA"/>
</dbReference>
<sequence length="219" mass="22701">MFDARHLLGQMLGESLGGGYGKKKRKKHQRYGLAPGNASGLGGFVGRSGLALGALGVAYAAWEHYREQDQARAGTPAAAPAGTPPPPPARSAATAPMTPEQQDALALVRAMIAAAHADGLIDSQEHRGIVSRAREAGLDTEALAALDHELAHPLPLERLIATLRDGLAADAYAASLLAIRVDTPAERDYLARLADALGLDAAARAGIEARLLPPAPPLP</sequence>
<dbReference type="InterPro" id="IPR029024">
    <property type="entry name" value="TerB-like"/>
</dbReference>
<dbReference type="SUPFAM" id="SSF158682">
    <property type="entry name" value="TerB-like"/>
    <property type="match status" value="1"/>
</dbReference>
<dbReference type="RefSeq" id="WP_211926578.1">
    <property type="nucleotide sequence ID" value="NZ_JAGQFT020000002.1"/>
</dbReference>